<dbReference type="EMBL" id="CP108264">
    <property type="protein sequence ID" value="WTU76146.1"/>
    <property type="molecule type" value="Genomic_DNA"/>
</dbReference>
<organism evidence="6">
    <name type="scientific">Streptomyces sp. NBC_00049</name>
    <dbReference type="NCBI Taxonomy" id="2903617"/>
    <lineage>
        <taxon>Bacteria</taxon>
        <taxon>Bacillati</taxon>
        <taxon>Actinomycetota</taxon>
        <taxon>Actinomycetes</taxon>
        <taxon>Kitasatosporales</taxon>
        <taxon>Streptomycetaceae</taxon>
        <taxon>Streptomyces</taxon>
    </lineage>
</organism>
<dbReference type="InterPro" id="IPR018060">
    <property type="entry name" value="HTH_AraC"/>
</dbReference>
<dbReference type="PANTHER" id="PTHR43280">
    <property type="entry name" value="ARAC-FAMILY TRANSCRIPTIONAL REGULATOR"/>
    <property type="match status" value="1"/>
</dbReference>
<dbReference type="SUPFAM" id="SSF46689">
    <property type="entry name" value="Homeodomain-like"/>
    <property type="match status" value="1"/>
</dbReference>
<keyword evidence="1" id="KW-0805">Transcription regulation</keyword>
<keyword evidence="3" id="KW-0804">Transcription</keyword>
<dbReference type="GO" id="GO:0043565">
    <property type="term" value="F:sequence-specific DNA binding"/>
    <property type="evidence" value="ECO:0007669"/>
    <property type="project" value="InterPro"/>
</dbReference>
<evidence type="ECO:0000256" key="4">
    <source>
        <dbReference type="SAM" id="MobiDB-lite"/>
    </source>
</evidence>
<proteinExistence type="predicted"/>
<dbReference type="PANTHER" id="PTHR43280:SF31">
    <property type="entry name" value="TRANSCRIPTIONAL REGULATORY PROTEIN"/>
    <property type="match status" value="1"/>
</dbReference>
<feature type="compositionally biased region" description="Basic and acidic residues" evidence="4">
    <location>
        <begin position="23"/>
        <end position="36"/>
    </location>
</feature>
<dbReference type="InterPro" id="IPR009057">
    <property type="entry name" value="Homeodomain-like_sf"/>
</dbReference>
<dbReference type="SMART" id="SM00342">
    <property type="entry name" value="HTH_ARAC"/>
    <property type="match status" value="1"/>
</dbReference>
<sequence>MVAGVLKNMWPKMSPAGAPASDGFERSGRNDPEGDRFPLLAGRPPLPLPADTGDRLLAQPASGESGMGAIVTRFIRTLEAHAAECGPEELGRLESVAADLITVCLAERADTHDDLPSEERPRALRERIDAFIDHNLGDPGLSPRTVAARHDISVRRLHLMFRDEEDSVAASIRRRRLARCHADLARPELLTRPVHVISARWGFSSAAVFSRAFREAYGISPSEHRSHAGAALRPDPDRAR</sequence>
<dbReference type="Gene3D" id="1.10.10.60">
    <property type="entry name" value="Homeodomain-like"/>
    <property type="match status" value="1"/>
</dbReference>
<reference evidence="6" key="1">
    <citation type="submission" date="2022-10" db="EMBL/GenBank/DDBJ databases">
        <title>The complete genomes of actinobacterial strains from the NBC collection.</title>
        <authorList>
            <person name="Joergensen T.S."/>
            <person name="Alvarez Arevalo M."/>
            <person name="Sterndorff E.B."/>
            <person name="Faurdal D."/>
            <person name="Vuksanovic O."/>
            <person name="Mourched A.-S."/>
            <person name="Charusanti P."/>
            <person name="Shaw S."/>
            <person name="Blin K."/>
            <person name="Weber T."/>
        </authorList>
    </citation>
    <scope>NUCLEOTIDE SEQUENCE</scope>
    <source>
        <strain evidence="6">NBC_00049</strain>
    </source>
</reference>
<dbReference type="Pfam" id="PF12833">
    <property type="entry name" value="HTH_18"/>
    <property type="match status" value="1"/>
</dbReference>
<keyword evidence="2" id="KW-0238">DNA-binding</keyword>
<dbReference type="PROSITE" id="PS01124">
    <property type="entry name" value="HTH_ARAC_FAMILY_2"/>
    <property type="match status" value="1"/>
</dbReference>
<accession>A0AAU2JW72</accession>
<feature type="domain" description="HTH araC/xylS-type" evidence="5">
    <location>
        <begin position="126"/>
        <end position="227"/>
    </location>
</feature>
<dbReference type="AlphaFoldDB" id="A0AAU2JW72"/>
<evidence type="ECO:0000256" key="3">
    <source>
        <dbReference type="ARBA" id="ARBA00023163"/>
    </source>
</evidence>
<gene>
    <name evidence="6" type="ORF">OG327_24020</name>
</gene>
<dbReference type="InterPro" id="IPR020449">
    <property type="entry name" value="Tscrpt_reg_AraC-type_HTH"/>
</dbReference>
<evidence type="ECO:0000256" key="1">
    <source>
        <dbReference type="ARBA" id="ARBA00023015"/>
    </source>
</evidence>
<dbReference type="PRINTS" id="PR00032">
    <property type="entry name" value="HTHARAC"/>
</dbReference>
<protein>
    <submittedName>
        <fullName evidence="6">Helix-turn-helix domain-containing protein</fullName>
    </submittedName>
</protein>
<feature type="region of interest" description="Disordered" evidence="4">
    <location>
        <begin position="1"/>
        <end position="51"/>
    </location>
</feature>
<evidence type="ECO:0000256" key="2">
    <source>
        <dbReference type="ARBA" id="ARBA00023125"/>
    </source>
</evidence>
<dbReference type="GO" id="GO:0003700">
    <property type="term" value="F:DNA-binding transcription factor activity"/>
    <property type="evidence" value="ECO:0007669"/>
    <property type="project" value="InterPro"/>
</dbReference>
<name>A0AAU2JW72_9ACTN</name>
<evidence type="ECO:0000259" key="5">
    <source>
        <dbReference type="PROSITE" id="PS01124"/>
    </source>
</evidence>
<evidence type="ECO:0000313" key="6">
    <source>
        <dbReference type="EMBL" id="WTU76146.1"/>
    </source>
</evidence>